<gene>
    <name evidence="2" type="ORF">LCGC14_2014120</name>
</gene>
<accession>A0A0F9HCT9</accession>
<organism evidence="2">
    <name type="scientific">marine sediment metagenome</name>
    <dbReference type="NCBI Taxonomy" id="412755"/>
    <lineage>
        <taxon>unclassified sequences</taxon>
        <taxon>metagenomes</taxon>
        <taxon>ecological metagenomes</taxon>
    </lineage>
</organism>
<proteinExistence type="predicted"/>
<evidence type="ECO:0000256" key="1">
    <source>
        <dbReference type="SAM" id="MobiDB-lite"/>
    </source>
</evidence>
<comment type="caution">
    <text evidence="2">The sequence shown here is derived from an EMBL/GenBank/DDBJ whole genome shotgun (WGS) entry which is preliminary data.</text>
</comment>
<sequence>IEDLKKDKKQVEQAISQAKPEKAAE</sequence>
<feature type="compositionally biased region" description="Basic and acidic residues" evidence="1">
    <location>
        <begin position="1"/>
        <end position="11"/>
    </location>
</feature>
<evidence type="ECO:0000313" key="2">
    <source>
        <dbReference type="EMBL" id="KKL79515.1"/>
    </source>
</evidence>
<dbReference type="AlphaFoldDB" id="A0A0F9HCT9"/>
<feature type="non-terminal residue" evidence="2">
    <location>
        <position position="1"/>
    </location>
</feature>
<name>A0A0F9HCT9_9ZZZZ</name>
<reference evidence="2" key="1">
    <citation type="journal article" date="2015" name="Nature">
        <title>Complex archaea that bridge the gap between prokaryotes and eukaryotes.</title>
        <authorList>
            <person name="Spang A."/>
            <person name="Saw J.H."/>
            <person name="Jorgensen S.L."/>
            <person name="Zaremba-Niedzwiedzka K."/>
            <person name="Martijn J."/>
            <person name="Lind A.E."/>
            <person name="van Eijk R."/>
            <person name="Schleper C."/>
            <person name="Guy L."/>
            <person name="Ettema T.J."/>
        </authorList>
    </citation>
    <scope>NUCLEOTIDE SEQUENCE</scope>
</reference>
<dbReference type="EMBL" id="LAZR01023147">
    <property type="protein sequence ID" value="KKL79515.1"/>
    <property type="molecule type" value="Genomic_DNA"/>
</dbReference>
<feature type="region of interest" description="Disordered" evidence="1">
    <location>
        <begin position="1"/>
        <end position="25"/>
    </location>
</feature>
<protein>
    <submittedName>
        <fullName evidence="2">Uncharacterized protein</fullName>
    </submittedName>
</protein>